<evidence type="ECO:0000313" key="2">
    <source>
        <dbReference type="Proteomes" id="UP000828390"/>
    </source>
</evidence>
<name>A0A9D4H1E0_DREPO</name>
<accession>A0A9D4H1E0</accession>
<dbReference type="EMBL" id="JAIWYP010000005">
    <property type="protein sequence ID" value="KAH3825643.1"/>
    <property type="molecule type" value="Genomic_DNA"/>
</dbReference>
<organism evidence="1 2">
    <name type="scientific">Dreissena polymorpha</name>
    <name type="common">Zebra mussel</name>
    <name type="synonym">Mytilus polymorpha</name>
    <dbReference type="NCBI Taxonomy" id="45954"/>
    <lineage>
        <taxon>Eukaryota</taxon>
        <taxon>Metazoa</taxon>
        <taxon>Spiralia</taxon>
        <taxon>Lophotrochozoa</taxon>
        <taxon>Mollusca</taxon>
        <taxon>Bivalvia</taxon>
        <taxon>Autobranchia</taxon>
        <taxon>Heteroconchia</taxon>
        <taxon>Euheterodonta</taxon>
        <taxon>Imparidentia</taxon>
        <taxon>Neoheterodontei</taxon>
        <taxon>Myida</taxon>
        <taxon>Dreissenoidea</taxon>
        <taxon>Dreissenidae</taxon>
        <taxon>Dreissena</taxon>
    </lineage>
</organism>
<sequence length="55" mass="6131">MNIPPRPVRCRVRRPSLSMSRADTRVMEEFTAPVASVAISALDSRRPAPINILVE</sequence>
<dbReference type="Proteomes" id="UP000828390">
    <property type="component" value="Unassembled WGS sequence"/>
</dbReference>
<dbReference type="AlphaFoldDB" id="A0A9D4H1E0"/>
<reference evidence="1" key="2">
    <citation type="submission" date="2020-11" db="EMBL/GenBank/DDBJ databases">
        <authorList>
            <person name="McCartney M.A."/>
            <person name="Auch B."/>
            <person name="Kono T."/>
            <person name="Mallez S."/>
            <person name="Becker A."/>
            <person name="Gohl D.M."/>
            <person name="Silverstein K.A.T."/>
            <person name="Koren S."/>
            <person name="Bechman K.B."/>
            <person name="Herman A."/>
            <person name="Abrahante J.E."/>
            <person name="Garbe J."/>
        </authorList>
    </citation>
    <scope>NUCLEOTIDE SEQUENCE</scope>
    <source>
        <strain evidence="1">Duluth1</strain>
        <tissue evidence="1">Whole animal</tissue>
    </source>
</reference>
<evidence type="ECO:0000313" key="1">
    <source>
        <dbReference type="EMBL" id="KAH3825643.1"/>
    </source>
</evidence>
<comment type="caution">
    <text evidence="1">The sequence shown here is derived from an EMBL/GenBank/DDBJ whole genome shotgun (WGS) entry which is preliminary data.</text>
</comment>
<proteinExistence type="predicted"/>
<reference evidence="1" key="1">
    <citation type="journal article" date="2019" name="bioRxiv">
        <title>The Genome of the Zebra Mussel, Dreissena polymorpha: A Resource for Invasive Species Research.</title>
        <authorList>
            <person name="McCartney M.A."/>
            <person name="Auch B."/>
            <person name="Kono T."/>
            <person name="Mallez S."/>
            <person name="Zhang Y."/>
            <person name="Obille A."/>
            <person name="Becker A."/>
            <person name="Abrahante J.E."/>
            <person name="Garbe J."/>
            <person name="Badalamenti J.P."/>
            <person name="Herman A."/>
            <person name="Mangelson H."/>
            <person name="Liachko I."/>
            <person name="Sullivan S."/>
            <person name="Sone E.D."/>
            <person name="Koren S."/>
            <person name="Silverstein K.A.T."/>
            <person name="Beckman K.B."/>
            <person name="Gohl D.M."/>
        </authorList>
    </citation>
    <scope>NUCLEOTIDE SEQUENCE</scope>
    <source>
        <strain evidence="1">Duluth1</strain>
        <tissue evidence="1">Whole animal</tissue>
    </source>
</reference>
<gene>
    <name evidence="1" type="ORF">DPMN_127524</name>
</gene>
<keyword evidence="2" id="KW-1185">Reference proteome</keyword>
<protein>
    <submittedName>
        <fullName evidence="1">Uncharacterized protein</fullName>
    </submittedName>
</protein>